<feature type="region of interest" description="Disordered" evidence="1">
    <location>
        <begin position="166"/>
        <end position="270"/>
    </location>
</feature>
<feature type="compositionally biased region" description="Basic and acidic residues" evidence="1">
    <location>
        <begin position="209"/>
        <end position="221"/>
    </location>
</feature>
<evidence type="ECO:0000313" key="2">
    <source>
        <dbReference type="EMBL" id="EWC48076.1"/>
    </source>
</evidence>
<reference evidence="2 3" key="1">
    <citation type="submission" date="2013-05" db="EMBL/GenBank/DDBJ databases">
        <title>Drechslerella stenobrocha genome reveals carnivorous origination and mechanical trapping mechanism of predatory fungi.</title>
        <authorList>
            <person name="Liu X."/>
            <person name="Zhang W."/>
            <person name="Liu K."/>
        </authorList>
    </citation>
    <scope>NUCLEOTIDE SEQUENCE [LARGE SCALE GENOMIC DNA]</scope>
    <source>
        <strain evidence="2 3">248</strain>
    </source>
</reference>
<dbReference type="HOGENOM" id="CLU_1030690_0_0_1"/>
<feature type="region of interest" description="Disordered" evidence="1">
    <location>
        <begin position="1"/>
        <end position="75"/>
    </location>
</feature>
<dbReference type="EMBL" id="KI966406">
    <property type="protein sequence ID" value="EWC48076.1"/>
    <property type="molecule type" value="Genomic_DNA"/>
</dbReference>
<dbReference type="Proteomes" id="UP000024837">
    <property type="component" value="Unassembled WGS sequence"/>
</dbReference>
<sequence>MPREKATADLLCRDNTRISEGQRLADRVSDPIPPHGPRYNPTSQRPSHRAIGSSSSKAPLASRVRHKESAGEKQPRKVTLRFHLLELGEKTIEVEATNYEPLRLYFDILRNKLLQMGCIQKTDRLDFRWPHLRWVPQGSTKVGDIRTSPKQKAIGCFVRKEEPDLDSTINNLPTEAHGTAYTRPVASGDRDNSSAFDSAVPDSVSQGKGCDKVAHPKHVEPDDGSTDTSSSYPSRDGGFSVSPATQGGSSDGIKLKKSRGSHQEGTPTVG</sequence>
<organism evidence="2 3">
    <name type="scientific">Drechslerella stenobrocha 248</name>
    <dbReference type="NCBI Taxonomy" id="1043628"/>
    <lineage>
        <taxon>Eukaryota</taxon>
        <taxon>Fungi</taxon>
        <taxon>Dikarya</taxon>
        <taxon>Ascomycota</taxon>
        <taxon>Pezizomycotina</taxon>
        <taxon>Orbiliomycetes</taxon>
        <taxon>Orbiliales</taxon>
        <taxon>Orbiliaceae</taxon>
        <taxon>Drechslerella</taxon>
    </lineage>
</organism>
<dbReference type="AlphaFoldDB" id="W7HV64"/>
<evidence type="ECO:0000256" key="1">
    <source>
        <dbReference type="SAM" id="MobiDB-lite"/>
    </source>
</evidence>
<proteinExistence type="predicted"/>
<evidence type="ECO:0000313" key="3">
    <source>
        <dbReference type="Proteomes" id="UP000024837"/>
    </source>
</evidence>
<dbReference type="OrthoDB" id="5316282at2759"/>
<keyword evidence="3" id="KW-1185">Reference proteome</keyword>
<feature type="compositionally biased region" description="Basic and acidic residues" evidence="1">
    <location>
        <begin position="1"/>
        <end position="17"/>
    </location>
</feature>
<gene>
    <name evidence="2" type="ORF">DRE_02655</name>
</gene>
<name>W7HV64_9PEZI</name>
<accession>W7HV64</accession>
<protein>
    <submittedName>
        <fullName evidence="2">Uncharacterized protein</fullName>
    </submittedName>
</protein>